<organism evidence="10 11">
    <name type="scientific">Georgenia muralis</name>
    <dbReference type="NCBI Taxonomy" id="154117"/>
    <lineage>
        <taxon>Bacteria</taxon>
        <taxon>Bacillati</taxon>
        <taxon>Actinomycetota</taxon>
        <taxon>Actinomycetes</taxon>
        <taxon>Micrococcales</taxon>
        <taxon>Bogoriellaceae</taxon>
        <taxon>Georgenia</taxon>
    </lineage>
</organism>
<dbReference type="RefSeq" id="WP_246005958.1">
    <property type="nucleotide sequence ID" value="NZ_RKRA01000001.1"/>
</dbReference>
<feature type="region of interest" description="Disordered" evidence="7">
    <location>
        <begin position="1"/>
        <end position="91"/>
    </location>
</feature>
<evidence type="ECO:0000313" key="10">
    <source>
        <dbReference type="EMBL" id="RPF26236.1"/>
    </source>
</evidence>
<dbReference type="GO" id="GO:0005886">
    <property type="term" value="C:plasma membrane"/>
    <property type="evidence" value="ECO:0007669"/>
    <property type="project" value="TreeGrafter"/>
</dbReference>
<proteinExistence type="predicted"/>
<comment type="subcellular location">
    <subcellularLocation>
        <location evidence="1">Membrane</location>
        <topology evidence="1">Multi-pass membrane protein</topology>
    </subcellularLocation>
</comment>
<keyword evidence="6 8" id="KW-0472">Membrane</keyword>
<dbReference type="SUPFAM" id="SSF53448">
    <property type="entry name" value="Nucleotide-diphospho-sugar transferases"/>
    <property type="match status" value="1"/>
</dbReference>
<dbReference type="InterPro" id="IPR050321">
    <property type="entry name" value="Glycosyltr_2/OpgH_subfam"/>
</dbReference>
<name>A0A3N4Z3J9_9MICO</name>
<feature type="transmembrane region" description="Helical" evidence="8">
    <location>
        <begin position="484"/>
        <end position="504"/>
    </location>
</feature>
<dbReference type="PANTHER" id="PTHR43867">
    <property type="entry name" value="CELLULOSE SYNTHASE CATALYTIC SUBUNIT A [UDP-FORMING]"/>
    <property type="match status" value="1"/>
</dbReference>
<evidence type="ECO:0000313" key="11">
    <source>
        <dbReference type="Proteomes" id="UP000280726"/>
    </source>
</evidence>
<evidence type="ECO:0000256" key="8">
    <source>
        <dbReference type="SAM" id="Phobius"/>
    </source>
</evidence>
<evidence type="ECO:0000256" key="3">
    <source>
        <dbReference type="ARBA" id="ARBA00022679"/>
    </source>
</evidence>
<keyword evidence="4 8" id="KW-0812">Transmembrane</keyword>
<evidence type="ECO:0000256" key="4">
    <source>
        <dbReference type="ARBA" id="ARBA00022692"/>
    </source>
</evidence>
<dbReference type="GO" id="GO:0016758">
    <property type="term" value="F:hexosyltransferase activity"/>
    <property type="evidence" value="ECO:0007669"/>
    <property type="project" value="TreeGrafter"/>
</dbReference>
<evidence type="ECO:0000256" key="6">
    <source>
        <dbReference type="ARBA" id="ARBA00023136"/>
    </source>
</evidence>
<protein>
    <submittedName>
        <fullName evidence="10">Cellulose synthase (UDP-forming)</fullName>
    </submittedName>
</protein>
<evidence type="ECO:0000256" key="1">
    <source>
        <dbReference type="ARBA" id="ARBA00004141"/>
    </source>
</evidence>
<feature type="transmembrane region" description="Helical" evidence="8">
    <location>
        <begin position="108"/>
        <end position="128"/>
    </location>
</feature>
<feature type="transmembrane region" description="Helical" evidence="8">
    <location>
        <begin position="442"/>
        <end position="463"/>
    </location>
</feature>
<dbReference type="InterPro" id="IPR001173">
    <property type="entry name" value="Glyco_trans_2-like"/>
</dbReference>
<sequence>MPENLTRPHGHSHASRPLTSDRQLTRRALREREVRERERSASAPVTAPTLERTLPRRGTGTDRDAAPRPAAARDAATDLTRPSPERADFERRAARVGHVERDLQSPSLTMLVLLATIGVLLYASFLLRPENAGDLLPWSLVVVAESIMMGQVLISLWTQLSSAHDPRDFSYNEARRHLFLPTGWDLDAPLGTDAMQLGGTGIAVDVFVTTYGEPVETIRTTVAAARAMRGRHETWILDDGRSPEVKALAAELGVHYLTRPDNAGAKAGNINHALTKSSGDYFVVLDADFVPSPDFLVETLPFFAQEKVAFVQTPQVYGNIHNFITRGAGYLQTVFYSLIQPGKNRFNSAFCVGTNVVFRRDAVAEIGGIYAGSKSEDVWTSMKLHERGWHSVYIPTVLAVGDTPENIEAYTKQQTRWATGAFEILFQANPLLNRRLTVDQRLQYFGTATFYLGGVVTFALLLLPPLQIFLDLTPIDAGLPLWQWAMYYSGFYLMQIVVAVYTIGSFRWETLLLSTVSFPMYIRALGNALLRRDRAWHVTGRAGRAASPFNFIVPQVLMFLALLATTVVGVWKAEWTGAVTLALVWNTVNTAALAVFLGIAVREGAALKNRSTR</sequence>
<accession>A0A3N4Z3J9</accession>
<feature type="transmembrane region" description="Helical" evidence="8">
    <location>
        <begin position="135"/>
        <end position="157"/>
    </location>
</feature>
<evidence type="ECO:0000259" key="9">
    <source>
        <dbReference type="Pfam" id="PF13632"/>
    </source>
</evidence>
<evidence type="ECO:0000256" key="7">
    <source>
        <dbReference type="SAM" id="MobiDB-lite"/>
    </source>
</evidence>
<gene>
    <name evidence="10" type="ORF">EDD32_0670</name>
</gene>
<feature type="transmembrane region" description="Helical" evidence="8">
    <location>
        <begin position="577"/>
        <end position="601"/>
    </location>
</feature>
<dbReference type="CDD" id="cd06421">
    <property type="entry name" value="CESA_CelA_like"/>
    <property type="match status" value="1"/>
</dbReference>
<dbReference type="PANTHER" id="PTHR43867:SF2">
    <property type="entry name" value="CELLULOSE SYNTHASE CATALYTIC SUBUNIT A [UDP-FORMING]"/>
    <property type="match status" value="1"/>
</dbReference>
<dbReference type="Gene3D" id="3.90.550.10">
    <property type="entry name" value="Spore Coat Polysaccharide Biosynthesis Protein SpsA, Chain A"/>
    <property type="match status" value="1"/>
</dbReference>
<evidence type="ECO:0000256" key="5">
    <source>
        <dbReference type="ARBA" id="ARBA00022989"/>
    </source>
</evidence>
<evidence type="ECO:0000256" key="2">
    <source>
        <dbReference type="ARBA" id="ARBA00022676"/>
    </source>
</evidence>
<keyword evidence="5 8" id="KW-1133">Transmembrane helix</keyword>
<dbReference type="EMBL" id="RKRA01000001">
    <property type="protein sequence ID" value="RPF26236.1"/>
    <property type="molecule type" value="Genomic_DNA"/>
</dbReference>
<feature type="compositionally biased region" description="Basic and acidic residues" evidence="7">
    <location>
        <begin position="28"/>
        <end position="40"/>
    </location>
</feature>
<dbReference type="Pfam" id="PF13632">
    <property type="entry name" value="Glyco_trans_2_3"/>
    <property type="match status" value="1"/>
</dbReference>
<reference evidence="10 11" key="1">
    <citation type="submission" date="2018-11" db="EMBL/GenBank/DDBJ databases">
        <title>Sequencing the genomes of 1000 actinobacteria strains.</title>
        <authorList>
            <person name="Klenk H.-P."/>
        </authorList>
    </citation>
    <scope>NUCLEOTIDE SEQUENCE [LARGE SCALE GENOMIC DNA]</scope>
    <source>
        <strain evidence="10 11">DSM 14418</strain>
    </source>
</reference>
<dbReference type="AlphaFoldDB" id="A0A3N4Z3J9"/>
<keyword evidence="3" id="KW-0808">Transferase</keyword>
<keyword evidence="2" id="KW-0328">Glycosyltransferase</keyword>
<keyword evidence="11" id="KW-1185">Reference proteome</keyword>
<feature type="domain" description="Glycosyltransferase 2-like" evidence="9">
    <location>
        <begin position="281"/>
        <end position="486"/>
    </location>
</feature>
<feature type="compositionally biased region" description="Low complexity" evidence="7">
    <location>
        <begin position="67"/>
        <end position="82"/>
    </location>
</feature>
<dbReference type="InterPro" id="IPR029044">
    <property type="entry name" value="Nucleotide-diphossugar_trans"/>
</dbReference>
<comment type="caution">
    <text evidence="10">The sequence shown here is derived from an EMBL/GenBank/DDBJ whole genome shotgun (WGS) entry which is preliminary data.</text>
</comment>
<dbReference type="Proteomes" id="UP000280726">
    <property type="component" value="Unassembled WGS sequence"/>
</dbReference>
<feature type="transmembrane region" description="Helical" evidence="8">
    <location>
        <begin position="551"/>
        <end position="571"/>
    </location>
</feature>